<sequence>MQYNAQALDHVVEAVMGALSYLKAQRDARGGWEDPANMVERGADGAPVPGKGDIIVCEGLLSYLIAWNRFGTKPDLARRLDEIYPRPLLEQDVYDLLERMGNDRQYSGTPYVSIVDGRGQSHPFLDTVCYAVSLVVLSEAVFGAPSSEPRLRVGRGIMEDCLDILARAVVADEVGRAKGWSFTNHDVPDRPFKYFTWMACDTLSDLCEMKDFSRRYFATPRVVEGLATLRRALSTVKTELVRIHILGQHSAEEKQAFGGRNVDIRTGKAVQEDEFDQGFSFNLWVIMALLYLDYEEPARLKEALFRLGETLENPKVKSDQIKNGCLILLETASAFKPGQDGGENQLLDRSFLPQYVKALALLGLWHPDLAGDLRPRLDQALEWLLANRAAKCPAWDKYAQKGDFAVYQTERAIEALCRVAEWLEDGLPAPDVPAPEAHQAAAGGISVTELAKIVADVTARHAVSIEINGERARAMIERFVRQSFEDLRLEMSQQLKAEVSRVLGRFEPVFSGLAERLETASSGQASAEEVRRAAEDIRALMLAEFAGSER</sequence>
<dbReference type="RefSeq" id="WP_008621972.1">
    <property type="nucleotide sequence ID" value="NZ_AONQ01000108.1"/>
</dbReference>
<protein>
    <submittedName>
        <fullName evidence="1">Uncharacterized protein</fullName>
    </submittedName>
</protein>
<dbReference type="EMBL" id="AONQ01000108">
    <property type="protein sequence ID" value="EME67762.1"/>
    <property type="molecule type" value="Genomic_DNA"/>
</dbReference>
<proteinExistence type="predicted"/>
<name>M2ZKD3_9PROT</name>
<organism evidence="1 2">
    <name type="scientific">Paramagnetospirillum caucaseum</name>
    <dbReference type="NCBI Taxonomy" id="1244869"/>
    <lineage>
        <taxon>Bacteria</taxon>
        <taxon>Pseudomonadati</taxon>
        <taxon>Pseudomonadota</taxon>
        <taxon>Alphaproteobacteria</taxon>
        <taxon>Rhodospirillales</taxon>
        <taxon>Magnetospirillaceae</taxon>
        <taxon>Paramagnetospirillum</taxon>
    </lineage>
</organism>
<dbReference type="PATRIC" id="fig|1244869.3.peg.4305"/>
<dbReference type="Proteomes" id="UP000011744">
    <property type="component" value="Unassembled WGS sequence"/>
</dbReference>
<accession>M2ZKD3</accession>
<comment type="caution">
    <text evidence="1">The sequence shown here is derived from an EMBL/GenBank/DDBJ whole genome shotgun (WGS) entry which is preliminary data.</text>
</comment>
<gene>
    <name evidence="1" type="ORF">H261_21863</name>
</gene>
<evidence type="ECO:0000313" key="1">
    <source>
        <dbReference type="EMBL" id="EME67762.1"/>
    </source>
</evidence>
<keyword evidence="2" id="KW-1185">Reference proteome</keyword>
<reference evidence="1 2" key="1">
    <citation type="journal article" date="2014" name="Genome Announc.">
        <title>Draft Genome Sequence of Magnetospirillum sp. Strain SO-1, a Freshwater Magnetotactic Bacterium Isolated from the Ol'khovka River, Russia.</title>
        <authorList>
            <person name="Grouzdev D.S."/>
            <person name="Dziuba M.V."/>
            <person name="Sukhacheva M.S."/>
            <person name="Mardanov A.V."/>
            <person name="Beletskiy A.V."/>
            <person name="Kuznetsov B.B."/>
            <person name="Skryabin K.G."/>
        </authorList>
    </citation>
    <scope>NUCLEOTIDE SEQUENCE [LARGE SCALE GENOMIC DNA]</scope>
    <source>
        <strain evidence="1 2">SO-1</strain>
    </source>
</reference>
<evidence type="ECO:0000313" key="2">
    <source>
        <dbReference type="Proteomes" id="UP000011744"/>
    </source>
</evidence>
<dbReference type="AlphaFoldDB" id="M2ZKD3"/>